<keyword evidence="2" id="KW-1185">Reference proteome</keyword>
<dbReference type="AlphaFoldDB" id="A0A7C9HZ69"/>
<protein>
    <submittedName>
        <fullName evidence="1">Uncharacterized protein</fullName>
    </submittedName>
</protein>
<accession>A0A7C9HZ69</accession>
<dbReference type="RefSeq" id="WP_157459741.1">
    <property type="nucleotide sequence ID" value="NZ_WQLB01000017.1"/>
</dbReference>
<gene>
    <name evidence="1" type="ORF">GO986_13060</name>
</gene>
<dbReference type="Proteomes" id="UP000483286">
    <property type="component" value="Unassembled WGS sequence"/>
</dbReference>
<sequence length="72" mass="8602">MKAATCDFSFGLCRRWSPEGETDWYEPCEPLLERAGLPWFYFIPSPYKLVEELRGAYILESEALWGRRHWEN</sequence>
<organism evidence="1 2">
    <name type="scientific">Deinococcus arboris</name>
    <dbReference type="NCBI Taxonomy" id="2682977"/>
    <lineage>
        <taxon>Bacteria</taxon>
        <taxon>Thermotogati</taxon>
        <taxon>Deinococcota</taxon>
        <taxon>Deinococci</taxon>
        <taxon>Deinococcales</taxon>
        <taxon>Deinococcaceae</taxon>
        <taxon>Deinococcus</taxon>
    </lineage>
</organism>
<reference evidence="1 2" key="1">
    <citation type="submission" date="2019-12" db="EMBL/GenBank/DDBJ databases">
        <title>Deinococcus sp. HMF7620 Genome sequencing and assembly.</title>
        <authorList>
            <person name="Kang H."/>
            <person name="Kim H."/>
            <person name="Joh K."/>
        </authorList>
    </citation>
    <scope>NUCLEOTIDE SEQUENCE [LARGE SCALE GENOMIC DNA]</scope>
    <source>
        <strain evidence="1 2">HMF7620</strain>
    </source>
</reference>
<dbReference type="EMBL" id="WQLB01000017">
    <property type="protein sequence ID" value="MVN87690.1"/>
    <property type="molecule type" value="Genomic_DNA"/>
</dbReference>
<evidence type="ECO:0000313" key="2">
    <source>
        <dbReference type="Proteomes" id="UP000483286"/>
    </source>
</evidence>
<proteinExistence type="predicted"/>
<name>A0A7C9HZ69_9DEIO</name>
<evidence type="ECO:0000313" key="1">
    <source>
        <dbReference type="EMBL" id="MVN87690.1"/>
    </source>
</evidence>
<comment type="caution">
    <text evidence="1">The sequence shown here is derived from an EMBL/GenBank/DDBJ whole genome shotgun (WGS) entry which is preliminary data.</text>
</comment>